<sequence length="732" mass="82257">KSKTSGTFQAPPKTQKHTELPPGESEPPEVRDRRRQRLLKCLGDNIKKVDLFDDFAKSLGVKQRYERFIKDWPELFLSMARGSPVADSKGIVANIDRPIEEFGDFPIADVFENNSGKLIGLAKEARLVKYFILLFNAMVNAVRAANRVIPAGRTPIPDHRLKLKDHQLKVIPNTPHKPDIAFYYRDYAEENTHSIHAILEAKMDPDLGGPIEDTRGQLADYGHLLNDKQATRTFAPVFYLHGHLLTLHAYYRGGLYIIELGQLCFEADSCTSDRAEDIQTCLMRLWFLLTLESEIFGHFCDVSKKPSSFIFSRKGKADDNDNDKGKGKGSLKIEVLCSVSMDDEDDEDGKDGKDGAALFCIKEPIARYSYMVGRHVHLFRGEFNGKHDAVLKLSWTPVNRLPEGAAYAILNKRPVEGIPEIFSSGLLISNLNGYRLEFVLMEDCGQPMAEYLKGKANDQKDELVSRFVEQLTLCLAQANDTGVLHRDISAGNVCVKNNKVYVIDWGCAKVIGWGTTKDAARDAAEDTAEDAAEDAVEDPTEDTGPTQLKHIDVAEQWGFNATTVGQVEVTKDPFTGTPLFMGIPMLSSSPIRGILDDLESVLYVVMDAVRPAGTKRDDVQGFKFLDSPSLAITRWGLIQEDAVLLEEFSVKNINPRLKELICVMRRFLFEPENKVMNHRLWWDKKFVRRANWDAAPEFMHPKAVELLKEDNGQLKRPAEDEINAGPFKKLAL</sequence>
<dbReference type="EMBL" id="JANBPG010001945">
    <property type="protein sequence ID" value="KAJ1887642.1"/>
    <property type="molecule type" value="Genomic_DNA"/>
</dbReference>
<organism evidence="1 2">
    <name type="scientific">Kickxella alabastrina</name>
    <dbReference type="NCBI Taxonomy" id="61397"/>
    <lineage>
        <taxon>Eukaryota</taxon>
        <taxon>Fungi</taxon>
        <taxon>Fungi incertae sedis</taxon>
        <taxon>Zoopagomycota</taxon>
        <taxon>Kickxellomycotina</taxon>
        <taxon>Kickxellomycetes</taxon>
        <taxon>Kickxellales</taxon>
        <taxon>Kickxellaceae</taxon>
        <taxon>Kickxella</taxon>
    </lineage>
</organism>
<reference evidence="1" key="1">
    <citation type="submission" date="2022-07" db="EMBL/GenBank/DDBJ databases">
        <title>Phylogenomic reconstructions and comparative analyses of Kickxellomycotina fungi.</title>
        <authorList>
            <person name="Reynolds N.K."/>
            <person name="Stajich J.E."/>
            <person name="Barry K."/>
            <person name="Grigoriev I.V."/>
            <person name="Crous P."/>
            <person name="Smith M.E."/>
        </authorList>
    </citation>
    <scope>NUCLEOTIDE SEQUENCE</scope>
    <source>
        <strain evidence="1">Benny 63K</strain>
    </source>
</reference>
<protein>
    <submittedName>
        <fullName evidence="1">Uncharacterized protein</fullName>
    </submittedName>
</protein>
<feature type="non-terminal residue" evidence="1">
    <location>
        <position position="1"/>
    </location>
</feature>
<evidence type="ECO:0000313" key="1">
    <source>
        <dbReference type="EMBL" id="KAJ1887642.1"/>
    </source>
</evidence>
<accession>A0ACC1I4H4</accession>
<proteinExistence type="predicted"/>
<dbReference type="Proteomes" id="UP001150581">
    <property type="component" value="Unassembled WGS sequence"/>
</dbReference>
<comment type="caution">
    <text evidence="1">The sequence shown here is derived from an EMBL/GenBank/DDBJ whole genome shotgun (WGS) entry which is preliminary data.</text>
</comment>
<keyword evidence="2" id="KW-1185">Reference proteome</keyword>
<evidence type="ECO:0000313" key="2">
    <source>
        <dbReference type="Proteomes" id="UP001150581"/>
    </source>
</evidence>
<gene>
    <name evidence="1" type="ORF">LPJ66_009009</name>
</gene>
<name>A0ACC1I4H4_9FUNG</name>